<sequence>MAFAGGAADKVGNEYETWWTLRRVTQLLRGHIDAMAVEPLGGDGAELWVEAKGVRTYDQVKFRSSGRWTPSRLRSDGILAKLRRHYAAGCQVLLVLSQSSEELERLIALAAATSSGEELWGAAENSNDLNLLSDAWSGGKEETRAYLLQTSVRHDGLPHLKEFVELTLETLVIGNANFAVGVLRNFLEARVTTTFTAPQVWAALESAGLAPRPRLEPGPTISRLSDALAQYARAVRSSVPSAGTIHRREVGEIIEKIGASDSPILLVVGKAGAGKSVVVADAAEELARSGRHVAAVRLDRLNPNTSTAAQVGTAMDLERSPVISLSEVSPDGFDGVLVIDQLDAVSNYSGRMPAVYEAVDEALTQARLLGNVRVILAVRSIDLEEDPRLRKLAGQNVPIVEVGELDPDDVRSYLAQIGMDVSRLNSSTLQLLRLPIHLYVFSELDPTMRSVPYATLTSLYGAFTRSFRTRLELAGYPDEWPEVSRVLVERMNMDEALTVPAVALEHIRPLYVEALISANVLIRDEGRLALFHETYFDYLFAKSFAQRGQHLVHWFATTGQGLFRRSQLRQLLAYIGTEERAEFISQISAIADSKLRPHLVSIAYTILGDYSPAFTDWIAIRRLASTDNPFKLRVIALIGGPKWFAAADAAGDVDRLLDDPEWQEILPGLVAGLAGDVPERVLELLRPRQQKGDAWVKALRSALEVSDSPVWAAFALEQIMIGGLDLPDQPFDVLESSFFHRLIGPHPVDALHLMTATLTHDIDRQILEGNAGLDNLLARRGRNFAEAGQIEQLASDTGGEFVETTLPLIEKIATYAPSDGRQMWRYRIRSRHSDLGEDLFNAFDEALTRLTRTHPDQAIPLLERLSNHHLEALDFLVCRALCEAPGDRGADWILESQEHRDIGWMSDIRWESRRLIEHASRTCSDDRFTSLESSILYWDHEYQDPASKLRWSGLAELELLSALAADRLGRSAKRRIAELRRKFEWWEPKEPEGISGGTVQSPISRPNAERMTNSHWIRAIEKYKDVDRTTFRDGDAFGGTHELASMMGALAKDNPGRFLSFALTFPATTPATYTEHVIRNLAGETGQLELLPLLRKFRTDHPADSGRAVVSAIDEHAGDLADQLFEELLVLAEDPDPTREFAREPTGSGFYFGGDLVSAGINSTRGQAANTLARVIFANHSRLQPSLGVLQHLVVDPIAAVRSLTTEAVLAYASISREDGLNLLARLLDDDLVLTSSSALRALRWAMLWDADRFGTFLIRALDAEDAKLAGAIWANCAVNGALGSVPGDVMTLSESARIGVAEAIAPDPGLGIALLTSLFEDRSIEVRRQAGRSMHYLKDMADSKRGELILRFVESAAFDGATDDLLDAIEELPGELPPITWEVCRRAIDVIAVSSPRGIGVLTGNLVAILVRLYRASNEAGREAALDLIDQTVLLQLWRVDQALDDAR</sequence>
<dbReference type="CDD" id="cd01983">
    <property type="entry name" value="SIMIBI"/>
    <property type="match status" value="1"/>
</dbReference>
<dbReference type="RefSeq" id="WP_205106982.1">
    <property type="nucleotide sequence ID" value="NZ_BAAAHT010000017.1"/>
</dbReference>
<name>A0ABS2L2P4_9MICO</name>
<organism evidence="1 2">
    <name type="scientific">Subtercola frigoramans</name>
    <dbReference type="NCBI Taxonomy" id="120298"/>
    <lineage>
        <taxon>Bacteria</taxon>
        <taxon>Bacillati</taxon>
        <taxon>Actinomycetota</taxon>
        <taxon>Actinomycetes</taxon>
        <taxon>Micrococcales</taxon>
        <taxon>Microbacteriaceae</taxon>
        <taxon>Subtercola</taxon>
    </lineage>
</organism>
<dbReference type="SUPFAM" id="SSF52540">
    <property type="entry name" value="P-loop containing nucleoside triphosphate hydrolases"/>
    <property type="match status" value="1"/>
</dbReference>
<proteinExistence type="predicted"/>
<dbReference type="Proteomes" id="UP000776164">
    <property type="component" value="Unassembled WGS sequence"/>
</dbReference>
<dbReference type="SUPFAM" id="SSF48371">
    <property type="entry name" value="ARM repeat"/>
    <property type="match status" value="1"/>
</dbReference>
<dbReference type="InterPro" id="IPR027417">
    <property type="entry name" value="P-loop_NTPase"/>
</dbReference>
<gene>
    <name evidence="1" type="ORF">JOE66_000805</name>
</gene>
<reference evidence="1 2" key="1">
    <citation type="submission" date="2021-01" db="EMBL/GenBank/DDBJ databases">
        <title>Sequencing the genomes of 1000 actinobacteria strains.</title>
        <authorList>
            <person name="Klenk H.-P."/>
        </authorList>
    </citation>
    <scope>NUCLEOTIDE SEQUENCE [LARGE SCALE GENOMIC DNA]</scope>
    <source>
        <strain evidence="1 2">DSM 13057</strain>
    </source>
</reference>
<keyword evidence="2" id="KW-1185">Reference proteome</keyword>
<evidence type="ECO:0008006" key="3">
    <source>
        <dbReference type="Google" id="ProtNLM"/>
    </source>
</evidence>
<evidence type="ECO:0000313" key="2">
    <source>
        <dbReference type="Proteomes" id="UP000776164"/>
    </source>
</evidence>
<evidence type="ECO:0000313" key="1">
    <source>
        <dbReference type="EMBL" id="MBM7471171.1"/>
    </source>
</evidence>
<dbReference type="Gene3D" id="3.40.50.300">
    <property type="entry name" value="P-loop containing nucleotide triphosphate hydrolases"/>
    <property type="match status" value="1"/>
</dbReference>
<dbReference type="InterPro" id="IPR016024">
    <property type="entry name" value="ARM-type_fold"/>
</dbReference>
<comment type="caution">
    <text evidence="1">The sequence shown here is derived from an EMBL/GenBank/DDBJ whole genome shotgun (WGS) entry which is preliminary data.</text>
</comment>
<dbReference type="EMBL" id="JAFBBU010000001">
    <property type="protein sequence ID" value="MBM7471171.1"/>
    <property type="molecule type" value="Genomic_DNA"/>
</dbReference>
<protein>
    <recommendedName>
        <fullName evidence="3">ATP-binding protein</fullName>
    </recommendedName>
</protein>
<accession>A0ABS2L2P4</accession>